<evidence type="ECO:0000256" key="5">
    <source>
        <dbReference type="ARBA" id="ARBA00022824"/>
    </source>
</evidence>
<evidence type="ECO:0000256" key="9">
    <source>
        <dbReference type="SAM" id="MobiDB-lite"/>
    </source>
</evidence>
<evidence type="ECO:0000256" key="6">
    <source>
        <dbReference type="ARBA" id="ARBA00022989"/>
    </source>
</evidence>
<dbReference type="EMBL" id="JACTAM010000024">
    <property type="protein sequence ID" value="KAI2649013.1"/>
    <property type="molecule type" value="Genomic_DNA"/>
</dbReference>
<dbReference type="InterPro" id="IPR006652">
    <property type="entry name" value="Kelch_1"/>
</dbReference>
<evidence type="ECO:0000256" key="4">
    <source>
        <dbReference type="ARBA" id="ARBA00022737"/>
    </source>
</evidence>
<dbReference type="PANTHER" id="PTHR13285">
    <property type="entry name" value="ACYLTRANSFERASE"/>
    <property type="match status" value="1"/>
</dbReference>
<feature type="transmembrane region" description="Helical" evidence="10">
    <location>
        <begin position="553"/>
        <end position="572"/>
    </location>
</feature>
<dbReference type="SUPFAM" id="SSF54695">
    <property type="entry name" value="POZ domain"/>
    <property type="match status" value="1"/>
</dbReference>
<feature type="transmembrane region" description="Helical" evidence="10">
    <location>
        <begin position="373"/>
        <end position="395"/>
    </location>
</feature>
<feature type="transmembrane region" description="Helical" evidence="10">
    <location>
        <begin position="584"/>
        <end position="604"/>
    </location>
</feature>
<feature type="compositionally biased region" description="Pro residues" evidence="9">
    <location>
        <begin position="622"/>
        <end position="633"/>
    </location>
</feature>
<dbReference type="Pfam" id="PF03062">
    <property type="entry name" value="MBOAT"/>
    <property type="match status" value="1"/>
</dbReference>
<keyword evidence="7 10" id="KW-0472">Membrane</keyword>
<feature type="compositionally biased region" description="Basic and acidic residues" evidence="9">
    <location>
        <begin position="942"/>
        <end position="953"/>
    </location>
</feature>
<evidence type="ECO:0000256" key="10">
    <source>
        <dbReference type="SAM" id="Phobius"/>
    </source>
</evidence>
<feature type="transmembrane region" description="Helical" evidence="10">
    <location>
        <begin position="260"/>
        <end position="277"/>
    </location>
</feature>
<dbReference type="CDD" id="cd18340">
    <property type="entry name" value="BTB_POZ_KLHL40_KBTBD5"/>
    <property type="match status" value="1"/>
</dbReference>
<organism evidence="12 13">
    <name type="scientific">Labeo rohita</name>
    <name type="common">Indian major carp</name>
    <name type="synonym">Cyprinus rohita</name>
    <dbReference type="NCBI Taxonomy" id="84645"/>
    <lineage>
        <taxon>Eukaryota</taxon>
        <taxon>Metazoa</taxon>
        <taxon>Chordata</taxon>
        <taxon>Craniata</taxon>
        <taxon>Vertebrata</taxon>
        <taxon>Euteleostomi</taxon>
        <taxon>Actinopterygii</taxon>
        <taxon>Neopterygii</taxon>
        <taxon>Teleostei</taxon>
        <taxon>Ostariophysi</taxon>
        <taxon>Cypriniformes</taxon>
        <taxon>Cyprinidae</taxon>
        <taxon>Labeoninae</taxon>
        <taxon>Labeonini</taxon>
        <taxon>Labeo</taxon>
    </lineage>
</organism>
<feature type="domain" description="BTB" evidence="11">
    <location>
        <begin position="710"/>
        <end position="777"/>
    </location>
</feature>
<feature type="transmembrane region" description="Helical" evidence="10">
    <location>
        <begin position="486"/>
        <end position="504"/>
    </location>
</feature>
<keyword evidence="6 10" id="KW-1133">Transmembrane helix</keyword>
<keyword evidence="5" id="KW-0256">Endoplasmic reticulum</keyword>
<keyword evidence="4" id="KW-0677">Repeat</keyword>
<evidence type="ECO:0000259" key="11">
    <source>
        <dbReference type="PROSITE" id="PS50097"/>
    </source>
</evidence>
<keyword evidence="13" id="KW-1185">Reference proteome</keyword>
<evidence type="ECO:0000313" key="12">
    <source>
        <dbReference type="EMBL" id="KAI2649013.1"/>
    </source>
</evidence>
<dbReference type="Pfam" id="PF24681">
    <property type="entry name" value="Kelch_KLHDC2_KLHL20_DRC7"/>
    <property type="match status" value="1"/>
</dbReference>
<reference evidence="12 13" key="1">
    <citation type="submission" date="2022-01" db="EMBL/GenBank/DDBJ databases">
        <title>A high-quality chromosome-level genome assembly of rohu carp, Labeo rohita.</title>
        <authorList>
            <person name="Arick M.A. II"/>
            <person name="Hsu C.-Y."/>
            <person name="Magbanua Z."/>
            <person name="Pechanova O."/>
            <person name="Grover C."/>
            <person name="Miller E."/>
            <person name="Thrash A."/>
            <person name="Ezzel L."/>
            <person name="Alam S."/>
            <person name="Benzie J."/>
            <person name="Hamilton M."/>
            <person name="Karsi A."/>
            <person name="Lawrence M.L."/>
            <person name="Peterson D.G."/>
        </authorList>
    </citation>
    <scope>NUCLEOTIDE SEQUENCE [LARGE SCALE GENOMIC DNA]</scope>
    <source>
        <strain evidence="13">BAU-BD-2019</strain>
        <tissue evidence="12">Blood</tissue>
    </source>
</reference>
<dbReference type="Pfam" id="PF00651">
    <property type="entry name" value="BTB"/>
    <property type="match status" value="1"/>
</dbReference>
<gene>
    <name evidence="12" type="ORF">H4Q32_020203</name>
</gene>
<keyword evidence="2" id="KW-0880">Kelch repeat</keyword>
<dbReference type="InterPro" id="IPR051085">
    <property type="entry name" value="MB_O-acyltransferase"/>
</dbReference>
<dbReference type="InterPro" id="IPR011333">
    <property type="entry name" value="SKP1/BTB/POZ_sf"/>
</dbReference>
<proteinExistence type="inferred from homology"/>
<dbReference type="SMART" id="SM00612">
    <property type="entry name" value="Kelch"/>
    <property type="match status" value="3"/>
</dbReference>
<feature type="transmembrane region" description="Helical" evidence="10">
    <location>
        <begin position="162"/>
        <end position="180"/>
    </location>
</feature>
<feature type="transmembrane region" description="Helical" evidence="10">
    <location>
        <begin position="200"/>
        <end position="220"/>
    </location>
</feature>
<comment type="similarity">
    <text evidence="8">Belongs to the membrane-bound acyltransferase family. HHAT subfamily.</text>
</comment>
<protein>
    <submittedName>
        <fullName evidence="12">Kelch-like protein 40b</fullName>
    </submittedName>
</protein>
<dbReference type="Proteomes" id="UP000830375">
    <property type="component" value="Unassembled WGS sequence"/>
</dbReference>
<feature type="transmembrane region" description="Helical" evidence="10">
    <location>
        <begin position="6"/>
        <end position="27"/>
    </location>
</feature>
<dbReference type="InterPro" id="IPR004299">
    <property type="entry name" value="MBOAT_fam"/>
</dbReference>
<dbReference type="SUPFAM" id="SSF117281">
    <property type="entry name" value="Kelch motif"/>
    <property type="match status" value="1"/>
</dbReference>
<evidence type="ECO:0000256" key="8">
    <source>
        <dbReference type="ARBA" id="ARBA00038268"/>
    </source>
</evidence>
<dbReference type="Gene3D" id="2.120.10.80">
    <property type="entry name" value="Kelch-type beta propeller"/>
    <property type="match status" value="1"/>
</dbReference>
<evidence type="ECO:0000256" key="3">
    <source>
        <dbReference type="ARBA" id="ARBA00022692"/>
    </source>
</evidence>
<dbReference type="Pfam" id="PF07707">
    <property type="entry name" value="BACK"/>
    <property type="match status" value="1"/>
</dbReference>
<feature type="compositionally biased region" description="Acidic residues" evidence="9">
    <location>
        <begin position="954"/>
        <end position="971"/>
    </location>
</feature>
<dbReference type="InterPro" id="IPR030607">
    <property type="entry name" value="KLHL40_BTB/POZ_dom"/>
</dbReference>
<dbReference type="SMART" id="SM00225">
    <property type="entry name" value="BTB"/>
    <property type="match status" value="1"/>
</dbReference>
<evidence type="ECO:0000256" key="1">
    <source>
        <dbReference type="ARBA" id="ARBA00004477"/>
    </source>
</evidence>
<feature type="transmembrane region" description="Helical" evidence="10">
    <location>
        <begin position="226"/>
        <end position="253"/>
    </location>
</feature>
<dbReference type="InterPro" id="IPR015915">
    <property type="entry name" value="Kelch-typ_b-propeller"/>
</dbReference>
<dbReference type="InterPro" id="IPR000210">
    <property type="entry name" value="BTB/POZ_dom"/>
</dbReference>
<dbReference type="Gene3D" id="1.25.40.420">
    <property type="match status" value="1"/>
</dbReference>
<name>A0ABQ8LE63_LABRO</name>
<comment type="caution">
    <text evidence="12">The sequence shown here is derived from an EMBL/GenBank/DDBJ whole genome shotgun (WGS) entry which is preliminary data.</text>
</comment>
<dbReference type="CDD" id="cd18516">
    <property type="entry name" value="BACK_KLHL40_KBTBD5"/>
    <property type="match status" value="1"/>
</dbReference>
<dbReference type="PANTHER" id="PTHR13285:SF21">
    <property type="entry name" value="HEDGEHOG ACYLTRANSFERASE-LIKE, B"/>
    <property type="match status" value="1"/>
</dbReference>
<feature type="transmembrane region" description="Helical" evidence="10">
    <location>
        <begin position="335"/>
        <end position="353"/>
    </location>
</feature>
<evidence type="ECO:0000313" key="13">
    <source>
        <dbReference type="Proteomes" id="UP000830375"/>
    </source>
</evidence>
<dbReference type="InterPro" id="IPR011705">
    <property type="entry name" value="BACK"/>
</dbReference>
<comment type="subcellular location">
    <subcellularLocation>
        <location evidence="1">Endoplasmic reticulum membrane</location>
        <topology evidence="1">Multi-pass membrane protein</topology>
    </subcellularLocation>
</comment>
<feature type="region of interest" description="Disordered" evidence="9">
    <location>
        <begin position="942"/>
        <end position="971"/>
    </location>
</feature>
<dbReference type="SMART" id="SM00875">
    <property type="entry name" value="BACK"/>
    <property type="match status" value="1"/>
</dbReference>
<accession>A0ABQ8LE63</accession>
<feature type="transmembrane region" description="Helical" evidence="10">
    <location>
        <begin position="297"/>
        <end position="315"/>
    </location>
</feature>
<sequence>MVSHFLQLIVFLLISISTLYLIVHLCFSGKIVFNDTYLHIYASCSNPPYFSYVGHSVCKQWSFKPVSIDTTRHNGSAPLWAASDEYKYISHSPLTVRNCPTGSLCTQLTLCRNTENALDYCLADYCKFKWIFQYLGYGGIAVLKVVLHTMGVKAALPRYELYFYNVVLCMAMLWSARWIFDDTADVEWMMWFSTFREHIIFALSGHVIFAKICSLLAPQYRSQVFMVYGMLAVFTSMGWAYVTLILSHCVLLYSISLVKLRWLCFVAGLTTLATFKMEPFISWQAGFVTGNFDLRPLLFYGGCGFTIMRCMSFALENCEKKDGNYSILELLKYNFYLPFFYFGPIMTFDKFYVQQANNPNLTRKDGEMWNISLQALLHLGVIMIVAVLLHFMYILTIPSDMKLLKHISDWALVGLAYLNLVYDWVKAAVMFGVINTVSRLDYLDPPKPPKCITMLYVFSEIHFDRGINDFLCKYVYNYLGGKHDNVLDELIASLCTFGITALWLGPGWVVFIWAFLNCFGLNFELWTTKFFMMEPFISIEMAISESMSRRIRAVFNTFNFWTIVLYNVLALNNLEFAKLVAKRMLLKGFPFTTITVMFVTYCLIQLIKERERRQALIDDPDPMPPPAPAPAPTAAPTSTDPSITQTDGAAAQLRCGTDTRRTSHRLHCDCQGYYTINMALPIDPMEEPRMYQQTLLQDGLYDLLESNMMVDCVLKIKDKEFPCHRLVLAACSSYFRAFFKSGVEESKKKEIVLEDVEPGVMGMILKYLYTSNINVTEQNVQDIFALANMLQIPSIFTVCVSFLQKRLSLSNCLAIFRLGLMLDCPRLAISARNFACERFQLIARDEEFLQLTPSELAAVIASDSLNVETEQDVFEALIKWVGHDQEKRLEDLAGLLDCVRLRLVPEDYFTKNVEKHEWLSLNPEITKKLQLVKDARAGKLPEVKKTKSKKSEGEEGEKEGDEEKEEEEQEELLPGILNDNLRFGMFLRDLVFLINDTASVAYDPTGNDCFVASLSTQIPKNHCSLVTKENQIFVAGGLFFDEQSKDEQIYSYFLQFDPATSDWMGMPPIPSPRFLFGMGEAENFIFVIGGKEMKEGELYGHGVVSHNEMIYVIGGKGENKECLNSACVYDTKTRQWKDLAPLKTARSLFGITIHKNKIYVAAGVTDTGLTGNAEVYDIKTNKWSEFVEFPQDRSSLSLVSVGGILYAVGGFAMYDEGEKKWNGILREIQYASGATVLGVRLNTLRLTKM</sequence>
<dbReference type="PROSITE" id="PS50097">
    <property type="entry name" value="BTB"/>
    <property type="match status" value="1"/>
</dbReference>
<dbReference type="Gene3D" id="3.30.710.10">
    <property type="entry name" value="Potassium Channel Kv1.1, Chain A"/>
    <property type="match status" value="1"/>
</dbReference>
<keyword evidence="3 10" id="KW-0812">Transmembrane</keyword>
<evidence type="ECO:0000256" key="7">
    <source>
        <dbReference type="ARBA" id="ARBA00023136"/>
    </source>
</evidence>
<feature type="transmembrane region" description="Helical" evidence="10">
    <location>
        <begin position="134"/>
        <end position="156"/>
    </location>
</feature>
<feature type="region of interest" description="Disordered" evidence="9">
    <location>
        <begin position="617"/>
        <end position="646"/>
    </location>
</feature>
<evidence type="ECO:0000256" key="2">
    <source>
        <dbReference type="ARBA" id="ARBA00022441"/>
    </source>
</evidence>